<dbReference type="Pfam" id="PF13442">
    <property type="entry name" value="Cytochrome_CBB3"/>
    <property type="match status" value="1"/>
</dbReference>
<name>A0A0C2UEP5_PARME</name>
<dbReference type="RefSeq" id="WP_041039786.1">
    <property type="nucleotide sequence ID" value="NZ_JXSL01000020.1"/>
</dbReference>
<proteinExistence type="predicted"/>
<dbReference type="Gene3D" id="1.10.760.10">
    <property type="entry name" value="Cytochrome c-like domain"/>
    <property type="match status" value="1"/>
</dbReference>
<evidence type="ECO:0000313" key="7">
    <source>
        <dbReference type="Proteomes" id="UP000031971"/>
    </source>
</evidence>
<dbReference type="STRING" id="272627.CCC_02761"/>
<evidence type="ECO:0000256" key="2">
    <source>
        <dbReference type="ARBA" id="ARBA00022723"/>
    </source>
</evidence>
<dbReference type="InterPro" id="IPR036909">
    <property type="entry name" value="Cyt_c-like_dom_sf"/>
</dbReference>
<evidence type="ECO:0000256" key="1">
    <source>
        <dbReference type="ARBA" id="ARBA00022617"/>
    </source>
</evidence>
<dbReference type="GO" id="GO:0009055">
    <property type="term" value="F:electron transfer activity"/>
    <property type="evidence" value="ECO:0007669"/>
    <property type="project" value="InterPro"/>
</dbReference>
<dbReference type="InterPro" id="IPR009056">
    <property type="entry name" value="Cyt_c-like_dom"/>
</dbReference>
<keyword evidence="7" id="KW-1185">Reference proteome</keyword>
<reference evidence="6 7" key="1">
    <citation type="submission" date="2015-01" db="EMBL/GenBank/DDBJ databases">
        <title>Genome Sequence of Magnetospirillum magnetotacticum Strain MS-1.</title>
        <authorList>
            <person name="Marinov G.K."/>
            <person name="Smalley M.D."/>
            <person name="DeSalvo G."/>
        </authorList>
    </citation>
    <scope>NUCLEOTIDE SEQUENCE [LARGE SCALE GENOMIC DNA]</scope>
    <source>
        <strain evidence="6 7">MS-1</strain>
    </source>
</reference>
<keyword evidence="3 4" id="KW-0408">Iron</keyword>
<dbReference type="EMBL" id="JXSL01000020">
    <property type="protein sequence ID" value="KIL99972.1"/>
    <property type="molecule type" value="Genomic_DNA"/>
</dbReference>
<accession>A0A0C2UEP5</accession>
<keyword evidence="2 4" id="KW-0479">Metal-binding</keyword>
<dbReference type="PROSITE" id="PS51007">
    <property type="entry name" value="CYTC"/>
    <property type="match status" value="1"/>
</dbReference>
<evidence type="ECO:0000313" key="6">
    <source>
        <dbReference type="EMBL" id="KIL99972.1"/>
    </source>
</evidence>
<evidence type="ECO:0000256" key="3">
    <source>
        <dbReference type="ARBA" id="ARBA00023004"/>
    </source>
</evidence>
<comment type="caution">
    <text evidence="6">The sequence shown here is derived from an EMBL/GenBank/DDBJ whole genome shotgun (WGS) entry which is preliminary data.</text>
</comment>
<dbReference type="Proteomes" id="UP000031971">
    <property type="component" value="Unassembled WGS sequence"/>
</dbReference>
<sequence length="104" mass="11086">MRVLGAITGAVVLAAWPAGAELAPERQARLRDMVAQDCGSCHGMTRQGGLGSPLLQDDMVKLSAESVVHTILEGRPGTPMPPWKTMLSRDDAAWIAAYLMGEVK</sequence>
<protein>
    <submittedName>
        <fullName evidence="6">Cytochrome c55X NirC</fullName>
    </submittedName>
</protein>
<dbReference type="GO" id="GO:0020037">
    <property type="term" value="F:heme binding"/>
    <property type="evidence" value="ECO:0007669"/>
    <property type="project" value="InterPro"/>
</dbReference>
<gene>
    <name evidence="6" type="ORF">CCC_02761</name>
</gene>
<keyword evidence="1 4" id="KW-0349">Heme</keyword>
<dbReference type="SUPFAM" id="SSF46626">
    <property type="entry name" value="Cytochrome c"/>
    <property type="match status" value="1"/>
</dbReference>
<evidence type="ECO:0000256" key="4">
    <source>
        <dbReference type="PROSITE-ProRule" id="PRU00433"/>
    </source>
</evidence>
<evidence type="ECO:0000259" key="5">
    <source>
        <dbReference type="PROSITE" id="PS51007"/>
    </source>
</evidence>
<dbReference type="GO" id="GO:0046872">
    <property type="term" value="F:metal ion binding"/>
    <property type="evidence" value="ECO:0007669"/>
    <property type="project" value="UniProtKB-KW"/>
</dbReference>
<organism evidence="6 7">
    <name type="scientific">Paramagnetospirillum magnetotacticum MS-1</name>
    <dbReference type="NCBI Taxonomy" id="272627"/>
    <lineage>
        <taxon>Bacteria</taxon>
        <taxon>Pseudomonadati</taxon>
        <taxon>Pseudomonadota</taxon>
        <taxon>Alphaproteobacteria</taxon>
        <taxon>Rhodospirillales</taxon>
        <taxon>Magnetospirillaceae</taxon>
        <taxon>Paramagnetospirillum</taxon>
    </lineage>
</organism>
<dbReference type="AlphaFoldDB" id="A0A0C2UEP5"/>
<feature type="domain" description="Cytochrome c" evidence="5">
    <location>
        <begin position="4"/>
        <end position="103"/>
    </location>
</feature>